<dbReference type="InterPro" id="IPR004360">
    <property type="entry name" value="Glyas_Fos-R_dOase_dom"/>
</dbReference>
<dbReference type="Gene3D" id="3.10.180.10">
    <property type="entry name" value="2,3-Dihydroxybiphenyl 1,2-Dioxygenase, domain 1"/>
    <property type="match status" value="1"/>
</dbReference>
<accession>A0ABP8WFW9</accession>
<dbReference type="RefSeq" id="WP_345267012.1">
    <property type="nucleotide sequence ID" value="NZ_BAABIM010000003.1"/>
</dbReference>
<comment type="caution">
    <text evidence="2">The sequence shown here is derived from an EMBL/GenBank/DDBJ whole genome shotgun (WGS) entry which is preliminary data.</text>
</comment>
<organism evidence="2 3">
    <name type="scientific">Nocardioides nanhaiensis</name>
    <dbReference type="NCBI Taxonomy" id="1476871"/>
    <lineage>
        <taxon>Bacteria</taxon>
        <taxon>Bacillati</taxon>
        <taxon>Actinomycetota</taxon>
        <taxon>Actinomycetes</taxon>
        <taxon>Propionibacteriales</taxon>
        <taxon>Nocardioidaceae</taxon>
        <taxon>Nocardioides</taxon>
    </lineage>
</organism>
<evidence type="ECO:0000313" key="2">
    <source>
        <dbReference type="EMBL" id="GAA4689027.1"/>
    </source>
</evidence>
<feature type="domain" description="Glyoxalase/fosfomycin resistance/dioxygenase" evidence="1">
    <location>
        <begin position="4"/>
        <end position="131"/>
    </location>
</feature>
<gene>
    <name evidence="2" type="ORF">GCM10023226_28560</name>
</gene>
<dbReference type="SUPFAM" id="SSF54593">
    <property type="entry name" value="Glyoxalase/Bleomycin resistance protein/Dihydroxybiphenyl dioxygenase"/>
    <property type="match status" value="1"/>
</dbReference>
<evidence type="ECO:0000313" key="3">
    <source>
        <dbReference type="Proteomes" id="UP001500621"/>
    </source>
</evidence>
<name>A0ABP8WFW9_9ACTN</name>
<dbReference type="Pfam" id="PF00903">
    <property type="entry name" value="Glyoxalase"/>
    <property type="match status" value="1"/>
</dbReference>
<protein>
    <submittedName>
        <fullName evidence="2">VOC family protein</fullName>
    </submittedName>
</protein>
<reference evidence="3" key="1">
    <citation type="journal article" date="2019" name="Int. J. Syst. Evol. Microbiol.">
        <title>The Global Catalogue of Microorganisms (GCM) 10K type strain sequencing project: providing services to taxonomists for standard genome sequencing and annotation.</title>
        <authorList>
            <consortium name="The Broad Institute Genomics Platform"/>
            <consortium name="The Broad Institute Genome Sequencing Center for Infectious Disease"/>
            <person name="Wu L."/>
            <person name="Ma J."/>
        </authorList>
    </citation>
    <scope>NUCLEOTIDE SEQUENCE [LARGE SCALE GENOMIC DNA]</scope>
    <source>
        <strain evidence="3">JCM 18127</strain>
    </source>
</reference>
<dbReference type="PANTHER" id="PTHR33990:SF1">
    <property type="entry name" value="PROTEIN YJDN"/>
    <property type="match status" value="1"/>
</dbReference>
<keyword evidence="3" id="KW-1185">Reference proteome</keyword>
<dbReference type="Proteomes" id="UP001500621">
    <property type="component" value="Unassembled WGS sequence"/>
</dbReference>
<sequence length="136" mass="14389">MPGLNPYLQLRGEAREALDFYHGVFGGEASAMTYADAGGMGLPQGEQHLVMHASLDAGPQLRLMLADLTDDAPDAPNGVIMLSGPADDGPTLTRWFEALADGGSVAVPLELAPWGDHYGQVTDRFGVSWMVDFGDA</sequence>
<dbReference type="PANTHER" id="PTHR33990">
    <property type="entry name" value="PROTEIN YJDN-RELATED"/>
    <property type="match status" value="1"/>
</dbReference>
<dbReference type="CDD" id="cd06588">
    <property type="entry name" value="PhnB_like"/>
    <property type="match status" value="1"/>
</dbReference>
<evidence type="ECO:0000259" key="1">
    <source>
        <dbReference type="Pfam" id="PF00903"/>
    </source>
</evidence>
<dbReference type="EMBL" id="BAABIM010000003">
    <property type="protein sequence ID" value="GAA4689027.1"/>
    <property type="molecule type" value="Genomic_DNA"/>
</dbReference>
<dbReference type="InterPro" id="IPR028973">
    <property type="entry name" value="PhnB-like"/>
</dbReference>
<proteinExistence type="predicted"/>
<dbReference type="InterPro" id="IPR029068">
    <property type="entry name" value="Glyas_Bleomycin-R_OHBP_Dase"/>
</dbReference>